<dbReference type="InterPro" id="IPR025272">
    <property type="entry name" value="SocA_Panacea"/>
</dbReference>
<dbReference type="Pfam" id="PF13274">
    <property type="entry name" value="SocA_Panacea"/>
    <property type="match status" value="1"/>
</dbReference>
<reference evidence="2 3" key="1">
    <citation type="journal article" date="2018" name="J. Microbiol.">
        <title>Salicibibacter kimchii gen. nov., sp. nov., a moderately halophilic and alkalitolerant bacterium in the family Bacillaceae, isolated from kimchi.</title>
        <authorList>
            <person name="Jang J.Y."/>
            <person name="Oh Y.J."/>
            <person name="Lim S.K."/>
            <person name="Park H.K."/>
            <person name="Lee C."/>
            <person name="Kim J.Y."/>
            <person name="Lee M.A."/>
            <person name="Choi H.J."/>
        </authorList>
    </citation>
    <scope>NUCLEOTIDE SEQUENCE [LARGE SCALE GENOMIC DNA]</scope>
    <source>
        <strain evidence="2 3">NKC1-1</strain>
    </source>
</reference>
<dbReference type="OrthoDB" id="9799173at2"/>
<dbReference type="KEGG" id="rue:DT065_00495"/>
<name>A0A345BUK9_9BACI</name>
<evidence type="ECO:0000313" key="2">
    <source>
        <dbReference type="EMBL" id="AXF54640.1"/>
    </source>
</evidence>
<evidence type="ECO:0000259" key="1">
    <source>
        <dbReference type="Pfam" id="PF13274"/>
    </source>
</evidence>
<keyword evidence="3" id="KW-1185">Reference proteome</keyword>
<sequence length="155" mass="18317">MAKDILAIASALDSLYNKINGFEKTDSDLSEMKMHKLLYFAQKYHYYHFGKWLFNEDFEGWIHGPVSKTYRNNKDDLSCDESISLEEEYTLRDVIFELGDYGAYELRDLSHEENAFRISRKELCSNERGYKIIKKEHIISDMNEDDDALIEYSEV</sequence>
<dbReference type="Proteomes" id="UP000252100">
    <property type="component" value="Chromosome"/>
</dbReference>
<proteinExistence type="predicted"/>
<dbReference type="AlphaFoldDB" id="A0A345BUK9"/>
<feature type="domain" description="Antitoxin SocA-like Panacea" evidence="1">
    <location>
        <begin position="36"/>
        <end position="114"/>
    </location>
</feature>
<evidence type="ECO:0000313" key="3">
    <source>
        <dbReference type="Proteomes" id="UP000252100"/>
    </source>
</evidence>
<dbReference type="EMBL" id="CP031092">
    <property type="protein sequence ID" value="AXF54640.1"/>
    <property type="molecule type" value="Genomic_DNA"/>
</dbReference>
<protein>
    <submittedName>
        <fullName evidence="2">DUF4065 domain-containing protein</fullName>
    </submittedName>
</protein>
<organism evidence="2 3">
    <name type="scientific">Salicibibacter kimchii</name>
    <dbReference type="NCBI Taxonomy" id="2099786"/>
    <lineage>
        <taxon>Bacteria</taxon>
        <taxon>Bacillati</taxon>
        <taxon>Bacillota</taxon>
        <taxon>Bacilli</taxon>
        <taxon>Bacillales</taxon>
        <taxon>Bacillaceae</taxon>
        <taxon>Salicibibacter</taxon>
    </lineage>
</organism>
<dbReference type="RefSeq" id="WP_114369900.1">
    <property type="nucleotide sequence ID" value="NZ_CP031092.1"/>
</dbReference>
<gene>
    <name evidence="2" type="ORF">DT065_00495</name>
</gene>
<accession>A0A345BUK9</accession>